<organism evidence="2 3">
    <name type="scientific">Rhipicephalus sanguineus</name>
    <name type="common">Brown dog tick</name>
    <name type="synonym">Ixodes sanguineus</name>
    <dbReference type="NCBI Taxonomy" id="34632"/>
    <lineage>
        <taxon>Eukaryota</taxon>
        <taxon>Metazoa</taxon>
        <taxon>Ecdysozoa</taxon>
        <taxon>Arthropoda</taxon>
        <taxon>Chelicerata</taxon>
        <taxon>Arachnida</taxon>
        <taxon>Acari</taxon>
        <taxon>Parasitiformes</taxon>
        <taxon>Ixodida</taxon>
        <taxon>Ixodoidea</taxon>
        <taxon>Ixodidae</taxon>
        <taxon>Rhipicephalinae</taxon>
        <taxon>Rhipicephalus</taxon>
        <taxon>Rhipicephalus</taxon>
    </lineage>
</organism>
<keyword evidence="3" id="KW-1185">Reference proteome</keyword>
<name>A0A9D4TEE4_RHISA</name>
<evidence type="ECO:0000256" key="1">
    <source>
        <dbReference type="SAM" id="MobiDB-lite"/>
    </source>
</evidence>
<dbReference type="AlphaFoldDB" id="A0A9D4TEE4"/>
<evidence type="ECO:0000313" key="2">
    <source>
        <dbReference type="EMBL" id="KAH7987847.1"/>
    </source>
</evidence>
<reference evidence="2" key="2">
    <citation type="submission" date="2021-09" db="EMBL/GenBank/DDBJ databases">
        <authorList>
            <person name="Jia N."/>
            <person name="Wang J."/>
            <person name="Shi W."/>
            <person name="Du L."/>
            <person name="Sun Y."/>
            <person name="Zhan W."/>
            <person name="Jiang J."/>
            <person name="Wang Q."/>
            <person name="Zhang B."/>
            <person name="Ji P."/>
            <person name="Sakyi L.B."/>
            <person name="Cui X."/>
            <person name="Yuan T."/>
            <person name="Jiang B."/>
            <person name="Yang W."/>
            <person name="Lam T.T.-Y."/>
            <person name="Chang Q."/>
            <person name="Ding S."/>
            <person name="Wang X."/>
            <person name="Zhu J."/>
            <person name="Ruan X."/>
            <person name="Zhao L."/>
            <person name="Wei J."/>
            <person name="Que T."/>
            <person name="Du C."/>
            <person name="Cheng J."/>
            <person name="Dai P."/>
            <person name="Han X."/>
            <person name="Huang E."/>
            <person name="Gao Y."/>
            <person name="Liu J."/>
            <person name="Shao H."/>
            <person name="Ye R."/>
            <person name="Li L."/>
            <person name="Wei W."/>
            <person name="Wang X."/>
            <person name="Wang C."/>
            <person name="Huo Q."/>
            <person name="Li W."/>
            <person name="Guo W."/>
            <person name="Chen H."/>
            <person name="Chen S."/>
            <person name="Zhou L."/>
            <person name="Zhou L."/>
            <person name="Ni X."/>
            <person name="Tian J."/>
            <person name="Zhou Y."/>
            <person name="Sheng Y."/>
            <person name="Liu T."/>
            <person name="Pan Y."/>
            <person name="Xia L."/>
            <person name="Li J."/>
            <person name="Zhao F."/>
            <person name="Cao W."/>
        </authorList>
    </citation>
    <scope>NUCLEOTIDE SEQUENCE</scope>
    <source>
        <strain evidence="2">Rsan-2018</strain>
        <tissue evidence="2">Larvae</tissue>
    </source>
</reference>
<reference evidence="2" key="1">
    <citation type="journal article" date="2020" name="Cell">
        <title>Large-Scale Comparative Analyses of Tick Genomes Elucidate Their Genetic Diversity and Vector Capacities.</title>
        <authorList>
            <consortium name="Tick Genome and Microbiome Consortium (TIGMIC)"/>
            <person name="Jia N."/>
            <person name="Wang J."/>
            <person name="Shi W."/>
            <person name="Du L."/>
            <person name="Sun Y."/>
            <person name="Zhan W."/>
            <person name="Jiang J.F."/>
            <person name="Wang Q."/>
            <person name="Zhang B."/>
            <person name="Ji P."/>
            <person name="Bell-Sakyi L."/>
            <person name="Cui X.M."/>
            <person name="Yuan T.T."/>
            <person name="Jiang B.G."/>
            <person name="Yang W.F."/>
            <person name="Lam T.T."/>
            <person name="Chang Q.C."/>
            <person name="Ding S.J."/>
            <person name="Wang X.J."/>
            <person name="Zhu J.G."/>
            <person name="Ruan X.D."/>
            <person name="Zhao L."/>
            <person name="Wei J.T."/>
            <person name="Ye R.Z."/>
            <person name="Que T.C."/>
            <person name="Du C.H."/>
            <person name="Zhou Y.H."/>
            <person name="Cheng J.X."/>
            <person name="Dai P.F."/>
            <person name="Guo W.B."/>
            <person name="Han X.H."/>
            <person name="Huang E.J."/>
            <person name="Li L.F."/>
            <person name="Wei W."/>
            <person name="Gao Y.C."/>
            <person name="Liu J.Z."/>
            <person name="Shao H.Z."/>
            <person name="Wang X."/>
            <person name="Wang C.C."/>
            <person name="Yang T.C."/>
            <person name="Huo Q.B."/>
            <person name="Li W."/>
            <person name="Chen H.Y."/>
            <person name="Chen S.E."/>
            <person name="Zhou L.G."/>
            <person name="Ni X.B."/>
            <person name="Tian J.H."/>
            <person name="Sheng Y."/>
            <person name="Liu T."/>
            <person name="Pan Y.S."/>
            <person name="Xia L.Y."/>
            <person name="Li J."/>
            <person name="Zhao F."/>
            <person name="Cao W.C."/>
        </authorList>
    </citation>
    <scope>NUCLEOTIDE SEQUENCE</scope>
    <source>
        <strain evidence="2">Rsan-2018</strain>
    </source>
</reference>
<dbReference type="Proteomes" id="UP000821837">
    <property type="component" value="Unassembled WGS sequence"/>
</dbReference>
<sequence>MNGRHDGISYPCRQNIEGCPRTDDDWHTVLTLRQKKQQAQERKRGTGSTASTSPTKPHQRRRRTPKLPSLPKEDFKIVVRPHQGLPLKIMSTPALAEAIATACNYEIRGSNITILSTPSQDVAHWALQISSLTINGRTHAVNVYAATGEDAIRGLIQGLSPRTPAETIKANLRIRTQGVELIHAKMIGDTDQTWACAALVDSETQRTDTHVNLSALHAGVPRSPGIGAANDALSDRDHLKIDNAPTSLMVQQRERE</sequence>
<evidence type="ECO:0000313" key="3">
    <source>
        <dbReference type="Proteomes" id="UP000821837"/>
    </source>
</evidence>
<proteinExistence type="predicted"/>
<accession>A0A9D4TEE4</accession>
<dbReference type="EMBL" id="JABSTV010000036">
    <property type="protein sequence ID" value="KAH7987847.1"/>
    <property type="molecule type" value="Genomic_DNA"/>
</dbReference>
<feature type="region of interest" description="Disordered" evidence="1">
    <location>
        <begin position="1"/>
        <end position="72"/>
    </location>
</feature>
<feature type="compositionally biased region" description="Polar residues" evidence="1">
    <location>
        <begin position="46"/>
        <end position="56"/>
    </location>
</feature>
<protein>
    <submittedName>
        <fullName evidence="2">Uncharacterized protein</fullName>
    </submittedName>
</protein>
<comment type="caution">
    <text evidence="2">The sequence shown here is derived from an EMBL/GenBank/DDBJ whole genome shotgun (WGS) entry which is preliminary data.</text>
</comment>
<gene>
    <name evidence="2" type="ORF">HPB52_024864</name>
</gene>